<dbReference type="InterPro" id="IPR054502">
    <property type="entry name" value="bHLH-TF_ACT-like_plant"/>
</dbReference>
<evidence type="ECO:0000313" key="11">
    <source>
        <dbReference type="Proteomes" id="UP000030748"/>
    </source>
</evidence>
<keyword evidence="8" id="KW-0812">Transmembrane</keyword>
<evidence type="ECO:0000256" key="1">
    <source>
        <dbReference type="ARBA" id="ARBA00004123"/>
    </source>
</evidence>
<evidence type="ECO:0000256" key="5">
    <source>
        <dbReference type="ARBA" id="ARBA00023163"/>
    </source>
</evidence>
<dbReference type="SUPFAM" id="SSF47459">
    <property type="entry name" value="HLH, helix-loop-helix DNA-binding domain"/>
    <property type="match status" value="1"/>
</dbReference>
<feature type="region of interest" description="Disordered" evidence="7">
    <location>
        <begin position="294"/>
        <end position="329"/>
    </location>
</feature>
<accession>A0A022QZA7</accession>
<dbReference type="GO" id="GO:0005634">
    <property type="term" value="C:nucleus"/>
    <property type="evidence" value="ECO:0000318"/>
    <property type="project" value="GO_Central"/>
</dbReference>
<name>A0A022QZA7_ERYGU</name>
<organism evidence="10 11">
    <name type="scientific">Erythranthe guttata</name>
    <name type="common">Yellow monkey flower</name>
    <name type="synonym">Mimulus guttatus</name>
    <dbReference type="NCBI Taxonomy" id="4155"/>
    <lineage>
        <taxon>Eukaryota</taxon>
        <taxon>Viridiplantae</taxon>
        <taxon>Streptophyta</taxon>
        <taxon>Embryophyta</taxon>
        <taxon>Tracheophyta</taxon>
        <taxon>Spermatophyta</taxon>
        <taxon>Magnoliopsida</taxon>
        <taxon>eudicotyledons</taxon>
        <taxon>Gunneridae</taxon>
        <taxon>Pentapetalae</taxon>
        <taxon>asterids</taxon>
        <taxon>lamiids</taxon>
        <taxon>Lamiales</taxon>
        <taxon>Phrymaceae</taxon>
        <taxon>Erythranthe</taxon>
    </lineage>
</organism>
<comment type="subcellular location">
    <subcellularLocation>
        <location evidence="1">Nucleus</location>
    </subcellularLocation>
</comment>
<evidence type="ECO:0000256" key="3">
    <source>
        <dbReference type="ARBA" id="ARBA00023015"/>
    </source>
</evidence>
<dbReference type="PhylomeDB" id="A0A022QZA7"/>
<sequence>MLPPRSVWMDGEEEEEEEAAPMMISSSWNNNNNNEMDDAEMNMNMNASLSSFKSMLDNNPVDSSSSSAAAAAAAFINNNGNASASPFYNINNDFSTNHLYFNPPLDLDSSSSLSNPPFILDNHNQMPPNNKSLVIPSLFNNIFDNPFDFSSCDPPSFFPSLDPPPPPPPLFMGPAAAFDASLTSLFHPTPDFFPLPHDTTSAAPFFEGFDLTNRSKLLRPLQVSPPLGAPPTLFQKRAALRHTSKSDQGLTSLDDTVGMEELEWGKKRKRNYEDDDEDEMDDEMAAAADISTINYDSDEPTDNKLGGDDNANSSITVGAGLKGKKKGGMPAKNLMAERRRRKKLNDRLYMLRSVVPKISKMDRASILGDAIDYLKELLQRINDLHNELEGTTPSSSSLGSMMQHQSTASFHPLTPTPPTLPYRIVKEELCASSTPSPKNQPAKVEVRLREGRGVNIHMFCARRPGLLLSTMRALDNLGLDIQQAVISCFNGFALDVFRAEVRMFRPSRSKQCFWILPSFMVLCRIHSCSNNLPLPPPTLLDDFGTLLIYIYANLVLLFLLLLINICEFSLLVL</sequence>
<dbReference type="PROSITE" id="PS50888">
    <property type="entry name" value="BHLH"/>
    <property type="match status" value="1"/>
</dbReference>
<dbReference type="CDD" id="cd04873">
    <property type="entry name" value="ACT_UUR-ACR-like"/>
    <property type="match status" value="1"/>
</dbReference>
<feature type="domain" description="BHLH" evidence="9">
    <location>
        <begin position="328"/>
        <end position="377"/>
    </location>
</feature>
<evidence type="ECO:0000256" key="4">
    <source>
        <dbReference type="ARBA" id="ARBA00023125"/>
    </source>
</evidence>
<dbReference type="GO" id="GO:0043565">
    <property type="term" value="F:sequence-specific DNA binding"/>
    <property type="evidence" value="ECO:0000318"/>
    <property type="project" value="GO_Central"/>
</dbReference>
<evidence type="ECO:0000256" key="2">
    <source>
        <dbReference type="ARBA" id="ARBA00022473"/>
    </source>
</evidence>
<keyword evidence="8" id="KW-1133">Transmembrane helix</keyword>
<dbReference type="Proteomes" id="UP000030748">
    <property type="component" value="Unassembled WGS sequence"/>
</dbReference>
<dbReference type="FunFam" id="4.10.280.10:FF:000066">
    <property type="entry name" value="BHLH transcription factor"/>
    <property type="match status" value="1"/>
</dbReference>
<dbReference type="InterPro" id="IPR051358">
    <property type="entry name" value="TF_AMS/ICE1/BHLH6-like"/>
</dbReference>
<evidence type="ECO:0000313" key="10">
    <source>
        <dbReference type="EMBL" id="EYU31870.1"/>
    </source>
</evidence>
<keyword evidence="5" id="KW-0804">Transcription</keyword>
<evidence type="ECO:0000259" key="9">
    <source>
        <dbReference type="PROSITE" id="PS50888"/>
    </source>
</evidence>
<dbReference type="Pfam" id="PF00010">
    <property type="entry name" value="HLH"/>
    <property type="match status" value="1"/>
</dbReference>
<dbReference type="InterPro" id="IPR036638">
    <property type="entry name" value="HLH_DNA-bd_sf"/>
</dbReference>
<keyword evidence="2" id="KW-0217">Developmental protein</keyword>
<dbReference type="InterPro" id="IPR011598">
    <property type="entry name" value="bHLH_dom"/>
</dbReference>
<evidence type="ECO:0000256" key="6">
    <source>
        <dbReference type="ARBA" id="ARBA00023242"/>
    </source>
</evidence>
<gene>
    <name evidence="10" type="ORF">MIMGU_mgv1a003622mg</name>
</gene>
<reference evidence="10 11" key="1">
    <citation type="journal article" date="2013" name="Proc. Natl. Acad. Sci. U.S.A.">
        <title>Fine-scale variation in meiotic recombination in Mimulus inferred from population shotgun sequencing.</title>
        <authorList>
            <person name="Hellsten U."/>
            <person name="Wright K.M."/>
            <person name="Jenkins J."/>
            <person name="Shu S."/>
            <person name="Yuan Y."/>
            <person name="Wessler S.R."/>
            <person name="Schmutz J."/>
            <person name="Willis J.H."/>
            <person name="Rokhsar D.S."/>
        </authorList>
    </citation>
    <scope>NUCLEOTIDE SEQUENCE [LARGE SCALE GENOMIC DNA]</scope>
    <source>
        <strain evidence="11">cv. DUN x IM62</strain>
    </source>
</reference>
<dbReference type="AlphaFoldDB" id="A0A022QZA7"/>
<dbReference type="GO" id="GO:0046983">
    <property type="term" value="F:protein dimerization activity"/>
    <property type="evidence" value="ECO:0007669"/>
    <property type="project" value="InterPro"/>
</dbReference>
<evidence type="ECO:0000256" key="7">
    <source>
        <dbReference type="SAM" id="MobiDB-lite"/>
    </source>
</evidence>
<dbReference type="GO" id="GO:0006355">
    <property type="term" value="P:regulation of DNA-templated transcription"/>
    <property type="evidence" value="ECO:0000318"/>
    <property type="project" value="GO_Central"/>
</dbReference>
<dbReference type="EMBL" id="KI630881">
    <property type="protein sequence ID" value="EYU31870.1"/>
    <property type="molecule type" value="Genomic_DNA"/>
</dbReference>
<evidence type="ECO:0000256" key="8">
    <source>
        <dbReference type="SAM" id="Phobius"/>
    </source>
</evidence>
<dbReference type="Pfam" id="PF22754">
    <property type="entry name" value="bHLH-TF_ACT-like_plant"/>
    <property type="match status" value="1"/>
</dbReference>
<protein>
    <recommendedName>
        <fullName evidence="9">BHLH domain-containing protein</fullName>
    </recommendedName>
</protein>
<dbReference type="eggNOG" id="ENOG502QQ2A">
    <property type="taxonomic scope" value="Eukaryota"/>
</dbReference>
<dbReference type="STRING" id="4155.A0A022QZA7"/>
<dbReference type="Gene3D" id="4.10.280.10">
    <property type="entry name" value="Helix-loop-helix DNA-binding domain"/>
    <property type="match status" value="1"/>
</dbReference>
<dbReference type="PANTHER" id="PTHR31945:SF129">
    <property type="entry name" value="TRANSCRIPTION FACTOR SCREAM2"/>
    <property type="match status" value="1"/>
</dbReference>
<keyword evidence="8" id="KW-0472">Membrane</keyword>
<dbReference type="PANTHER" id="PTHR31945">
    <property type="entry name" value="TRANSCRIPTION FACTOR SCREAM2-RELATED"/>
    <property type="match status" value="1"/>
</dbReference>
<keyword evidence="4" id="KW-0238">DNA-binding</keyword>
<dbReference type="GO" id="GO:0003700">
    <property type="term" value="F:DNA-binding transcription factor activity"/>
    <property type="evidence" value="ECO:0000318"/>
    <property type="project" value="GO_Central"/>
</dbReference>
<dbReference type="SMART" id="SM00353">
    <property type="entry name" value="HLH"/>
    <property type="match status" value="1"/>
</dbReference>
<keyword evidence="11" id="KW-1185">Reference proteome</keyword>
<feature type="transmembrane region" description="Helical" evidence="8">
    <location>
        <begin position="546"/>
        <end position="572"/>
    </location>
</feature>
<keyword evidence="6" id="KW-0539">Nucleus</keyword>
<keyword evidence="3" id="KW-0805">Transcription regulation</keyword>
<proteinExistence type="predicted"/>
<dbReference type="CDD" id="cd11443">
    <property type="entry name" value="bHLH_AtAMS_like"/>
    <property type="match status" value="1"/>
</dbReference>